<evidence type="ECO:0000313" key="2">
    <source>
        <dbReference type="EMBL" id="CDH56345.1"/>
    </source>
</evidence>
<dbReference type="VEuPathDB" id="FungiDB:LCOR_07403.1"/>
<proteinExistence type="predicted"/>
<protein>
    <submittedName>
        <fullName evidence="2">Uncharacterized protein</fullName>
    </submittedName>
</protein>
<keyword evidence="1" id="KW-0812">Transmembrane</keyword>
<keyword evidence="1" id="KW-1133">Transmembrane helix</keyword>
<reference evidence="2" key="1">
    <citation type="submission" date="2013-08" db="EMBL/GenBank/DDBJ databases">
        <title>Gene expansion shapes genome architecture in the human pathogen Lichtheimia corymbifera: an evolutionary genomics analysis in the ancient terrestrial Mucorales (Mucoromycotina).</title>
        <authorList>
            <person name="Schwartze V.U."/>
            <person name="Winter S."/>
            <person name="Shelest E."/>
            <person name="Marcet-Houben M."/>
            <person name="Horn F."/>
            <person name="Wehner S."/>
            <person name="Hoffmann K."/>
            <person name="Riege K."/>
            <person name="Sammeth M."/>
            <person name="Nowrousian M."/>
            <person name="Valiante V."/>
            <person name="Linde J."/>
            <person name="Jacobsen I.D."/>
            <person name="Marz M."/>
            <person name="Brakhage A.A."/>
            <person name="Gabaldon T."/>
            <person name="Bocker S."/>
            <person name="Voigt K."/>
        </authorList>
    </citation>
    <scope>NUCLEOTIDE SEQUENCE [LARGE SCALE GENOMIC DNA]</scope>
    <source>
        <strain evidence="2">FSU 9682</strain>
    </source>
</reference>
<accession>A0A068S2W2</accession>
<organism evidence="2 3">
    <name type="scientific">Lichtheimia corymbifera JMRC:FSU:9682</name>
    <dbReference type="NCBI Taxonomy" id="1263082"/>
    <lineage>
        <taxon>Eukaryota</taxon>
        <taxon>Fungi</taxon>
        <taxon>Fungi incertae sedis</taxon>
        <taxon>Mucoromycota</taxon>
        <taxon>Mucoromycotina</taxon>
        <taxon>Mucoromycetes</taxon>
        <taxon>Mucorales</taxon>
        <taxon>Lichtheimiaceae</taxon>
        <taxon>Lichtheimia</taxon>
    </lineage>
</organism>
<keyword evidence="1" id="KW-0472">Membrane</keyword>
<sequence length="271" mass="31118">MLPPLPQDAEKKVIKATVKQMRLERFQELREDPDSGIHLSYLRPILYLDPILYLPMTSRERSRLLRWRMGWLPSKPIACVCGDDHTSRRHLYTCLMLQLVCMSLLLYLPIRLTTSSTSSLSLALANHPLSPFGKHIGHLSWTSFRRLINDATHMRISPMLQISVPNSCNGPHGPFATTHMNHHACRQAKDLITLFPIPIWVFHLLHIVLLLVYIWADNHDPQIACHLPPINHTFTSIPRLPLGIDSPSVHAERADLCRFVEKSPYKQQTMN</sequence>
<feature type="transmembrane region" description="Helical" evidence="1">
    <location>
        <begin position="191"/>
        <end position="216"/>
    </location>
</feature>
<dbReference type="STRING" id="1263082.A0A068S2W2"/>
<dbReference type="EMBL" id="CBTN010000036">
    <property type="protein sequence ID" value="CDH56345.1"/>
    <property type="molecule type" value="Genomic_DNA"/>
</dbReference>
<dbReference type="Proteomes" id="UP000027586">
    <property type="component" value="Unassembled WGS sequence"/>
</dbReference>
<name>A0A068S2W2_9FUNG</name>
<evidence type="ECO:0000313" key="3">
    <source>
        <dbReference type="Proteomes" id="UP000027586"/>
    </source>
</evidence>
<dbReference type="OrthoDB" id="2285175at2759"/>
<gene>
    <name evidence="2" type="ORF">LCOR_07403.1</name>
</gene>
<keyword evidence="3" id="KW-1185">Reference proteome</keyword>
<dbReference type="AlphaFoldDB" id="A0A068S2W2"/>
<comment type="caution">
    <text evidence="2">The sequence shown here is derived from an EMBL/GenBank/DDBJ whole genome shotgun (WGS) entry which is preliminary data.</text>
</comment>
<evidence type="ECO:0000256" key="1">
    <source>
        <dbReference type="SAM" id="Phobius"/>
    </source>
</evidence>